<dbReference type="InterPro" id="IPR016181">
    <property type="entry name" value="Acyl_CoA_acyltransferase"/>
</dbReference>
<dbReference type="Gene3D" id="2.30.30.140">
    <property type="match status" value="1"/>
</dbReference>
<dbReference type="FunFam" id="3.30.60.60:FF:000001">
    <property type="entry name" value="Histone acetyltransferase"/>
    <property type="match status" value="1"/>
</dbReference>
<dbReference type="InterPro" id="IPR040706">
    <property type="entry name" value="Zf-MYST"/>
</dbReference>
<keyword evidence="5" id="KW-0227">DNA damage</keyword>
<dbReference type="GO" id="GO:0140064">
    <property type="term" value="F:peptide crotonyltransferase activity"/>
    <property type="evidence" value="ECO:0007669"/>
    <property type="project" value="RHEA"/>
</dbReference>
<dbReference type="InterPro" id="IPR000953">
    <property type="entry name" value="Chromo/chromo_shadow_dom"/>
</dbReference>
<comment type="function">
    <text evidence="13">Catalytic component of the NuA4 histone acetyltransferase (HAT) complex which is involved in epigenetic transcriptional activation of selected genes principally by acetylation of nucleosomal histones H4, H3, H2B, H2A and H2A variant H2A.Z. Acetylates histone H4 to form H4K5ac, H4K8ac, H4K12ac and H4K16ac, histone H3 to form H3K14ac, and histone H2A to form H2AK4ac and H2AK7ac. The NuA4 complex is involved in the DNA damage response and is required for chromosome segregation. The NuA4 complex plays a direct role in repair of DNA double-strand breaks (DSBs) through homologous recombination. Recruitment to promoters depends on H3K4me. Also acetylates non-histone proteins. In addition to protein acetyltransferase, can use different acyl-CoA substrates, such as 2-hydroxyisobutanoyl-CoA (2-hydroxyisobutyryl-CoA) or (2E)-butenoyl-CoA (crotonyl-CoA), and is able to mediate protein 2-hydroxyisobutyrylation and crotonylation, respectively.</text>
</comment>
<dbReference type="PANTHER" id="PTHR10615">
    <property type="entry name" value="HISTONE ACETYLTRANSFERASE"/>
    <property type="match status" value="1"/>
</dbReference>
<dbReference type="GO" id="GO:0106226">
    <property type="term" value="F:peptide 2-hydroxyisobutyryltransferase activity"/>
    <property type="evidence" value="ECO:0007669"/>
    <property type="project" value="RHEA"/>
</dbReference>
<feature type="domain" description="MYST-type HAT" evidence="20">
    <location>
        <begin position="170"/>
        <end position="441"/>
    </location>
</feature>
<dbReference type="Gene3D" id="3.30.60.60">
    <property type="entry name" value="N-acetyl transferase-like"/>
    <property type="match status" value="1"/>
</dbReference>
<dbReference type="FunFam" id="3.40.630.30:FF:000002">
    <property type="entry name" value="Histone acetyltransferase"/>
    <property type="match status" value="1"/>
</dbReference>
<keyword evidence="11" id="KW-0234">DNA repair</keyword>
<evidence type="ECO:0000256" key="14">
    <source>
        <dbReference type="ARBA" id="ARBA00047557"/>
    </source>
</evidence>
<dbReference type="PROSITE" id="PS51726">
    <property type="entry name" value="MYST_HAT"/>
    <property type="match status" value="1"/>
</dbReference>
<keyword evidence="12" id="KW-0539">Nucleus</keyword>
<evidence type="ECO:0000256" key="8">
    <source>
        <dbReference type="ARBA" id="ARBA00023015"/>
    </source>
</evidence>
<dbReference type="GO" id="GO:0003682">
    <property type="term" value="F:chromatin binding"/>
    <property type="evidence" value="ECO:0007669"/>
    <property type="project" value="TreeGrafter"/>
</dbReference>
<keyword evidence="6" id="KW-0156">Chromatin regulator</keyword>
<evidence type="ECO:0000256" key="5">
    <source>
        <dbReference type="ARBA" id="ARBA00022763"/>
    </source>
</evidence>
<dbReference type="GO" id="GO:0003712">
    <property type="term" value="F:transcription coregulator activity"/>
    <property type="evidence" value="ECO:0007669"/>
    <property type="project" value="TreeGrafter"/>
</dbReference>
<dbReference type="AlphaFoldDB" id="A0A2T9Y9P6"/>
<accession>A0A2T9Y9P6</accession>
<evidence type="ECO:0000259" key="20">
    <source>
        <dbReference type="PROSITE" id="PS51726"/>
    </source>
</evidence>
<keyword evidence="10" id="KW-0804">Transcription</keyword>
<evidence type="ECO:0000256" key="6">
    <source>
        <dbReference type="ARBA" id="ARBA00022853"/>
    </source>
</evidence>
<dbReference type="EC" id="2.3.1.48" evidence="3"/>
<evidence type="ECO:0000256" key="9">
    <source>
        <dbReference type="ARBA" id="ARBA00023159"/>
    </source>
</evidence>
<evidence type="ECO:0000256" key="13">
    <source>
        <dbReference type="ARBA" id="ARBA00045805"/>
    </source>
</evidence>
<keyword evidence="7" id="KW-0007">Acetylation</keyword>
<evidence type="ECO:0000256" key="4">
    <source>
        <dbReference type="ARBA" id="ARBA00022679"/>
    </source>
</evidence>
<comment type="subcellular location">
    <subcellularLocation>
        <location evidence="1">Nucleus</location>
    </subcellularLocation>
</comment>
<dbReference type="PANTHER" id="PTHR10615:SF218">
    <property type="entry name" value="HISTONE ACETYLTRANSFERASE ESA1"/>
    <property type="match status" value="1"/>
</dbReference>
<evidence type="ECO:0000313" key="21">
    <source>
        <dbReference type="EMBL" id="PVU89061.1"/>
    </source>
</evidence>
<dbReference type="SUPFAM" id="SSF54160">
    <property type="entry name" value="Chromo domain-like"/>
    <property type="match status" value="1"/>
</dbReference>
<evidence type="ECO:0000256" key="15">
    <source>
        <dbReference type="ARBA" id="ARBA00047752"/>
    </source>
</evidence>
<comment type="catalytic activity">
    <reaction evidence="15">
        <text>(2E)-butenoyl-CoA + L-lysyl-[protein] = N(6)-(2E)-butenoyl-L-lysyl-[protein] + CoA + H(+)</text>
        <dbReference type="Rhea" id="RHEA:53908"/>
        <dbReference type="Rhea" id="RHEA-COMP:9752"/>
        <dbReference type="Rhea" id="RHEA-COMP:13707"/>
        <dbReference type="ChEBI" id="CHEBI:15378"/>
        <dbReference type="ChEBI" id="CHEBI:29969"/>
        <dbReference type="ChEBI" id="CHEBI:57287"/>
        <dbReference type="ChEBI" id="CHEBI:57332"/>
        <dbReference type="ChEBI" id="CHEBI:137954"/>
    </reaction>
    <physiologicalReaction direction="left-to-right" evidence="15">
        <dbReference type="Rhea" id="RHEA:53909"/>
    </physiologicalReaction>
</comment>
<protein>
    <recommendedName>
        <fullName evidence="3">histone acetyltransferase</fullName>
        <ecNumber evidence="3">2.3.1.48</ecNumber>
    </recommendedName>
</protein>
<comment type="similarity">
    <text evidence="2">Belongs to the MYST (SAS/MOZ) family.</text>
</comment>
<reference evidence="21 22" key="1">
    <citation type="journal article" date="2018" name="MBio">
        <title>Comparative Genomics Reveals the Core Gene Toolbox for the Fungus-Insect Symbiosis.</title>
        <authorList>
            <person name="Wang Y."/>
            <person name="Stata M."/>
            <person name="Wang W."/>
            <person name="Stajich J.E."/>
            <person name="White M.M."/>
            <person name="Moncalvo J.M."/>
        </authorList>
    </citation>
    <scope>NUCLEOTIDE SEQUENCE [LARGE SCALE GENOMIC DNA]</scope>
    <source>
        <strain evidence="21 22">SWE-8-4</strain>
    </source>
</reference>
<dbReference type="GO" id="GO:0004402">
    <property type="term" value="F:histone acetyltransferase activity"/>
    <property type="evidence" value="ECO:0007669"/>
    <property type="project" value="InterPro"/>
</dbReference>
<dbReference type="Pfam" id="PF17772">
    <property type="entry name" value="zf-MYST"/>
    <property type="match status" value="1"/>
</dbReference>
<evidence type="ECO:0000256" key="10">
    <source>
        <dbReference type="ARBA" id="ARBA00023163"/>
    </source>
</evidence>
<dbReference type="GO" id="GO:0006281">
    <property type="term" value="P:DNA repair"/>
    <property type="evidence" value="ECO:0007669"/>
    <property type="project" value="UniProtKB-KW"/>
</dbReference>
<comment type="caution">
    <text evidence="21">The sequence shown here is derived from an EMBL/GenBank/DDBJ whole genome shotgun (WGS) entry which is preliminary data.</text>
</comment>
<dbReference type="Gene3D" id="3.40.630.30">
    <property type="match status" value="1"/>
</dbReference>
<gene>
    <name evidence="21" type="ORF">BB561_005574</name>
</gene>
<dbReference type="GO" id="GO:0005634">
    <property type="term" value="C:nucleus"/>
    <property type="evidence" value="ECO:0007669"/>
    <property type="project" value="UniProtKB-SubCell"/>
</dbReference>
<evidence type="ECO:0000256" key="19">
    <source>
        <dbReference type="SAM" id="MobiDB-lite"/>
    </source>
</evidence>
<keyword evidence="22" id="KW-1185">Reference proteome</keyword>
<dbReference type="FunFam" id="1.10.10.10:FF:000022">
    <property type="entry name" value="Histone acetyltransferase"/>
    <property type="match status" value="1"/>
</dbReference>
<dbReference type="CDD" id="cd04301">
    <property type="entry name" value="NAT_SF"/>
    <property type="match status" value="1"/>
</dbReference>
<dbReference type="InterPro" id="IPR016197">
    <property type="entry name" value="Chromo-like_dom_sf"/>
</dbReference>
<keyword evidence="4" id="KW-0808">Transferase</keyword>
<comment type="catalytic activity">
    <reaction evidence="14">
        <text>2-hydroxyisobutanoyl-CoA + L-lysyl-[protein] = N(6)-(2-hydroxyisobutanoyl)-L-lysyl-[protein] + CoA + H(+)</text>
        <dbReference type="Rhea" id="RHEA:24180"/>
        <dbReference type="Rhea" id="RHEA-COMP:9752"/>
        <dbReference type="Rhea" id="RHEA-COMP:15921"/>
        <dbReference type="ChEBI" id="CHEBI:15378"/>
        <dbReference type="ChEBI" id="CHEBI:29969"/>
        <dbReference type="ChEBI" id="CHEBI:57287"/>
        <dbReference type="ChEBI" id="CHEBI:131780"/>
        <dbReference type="ChEBI" id="CHEBI:144968"/>
    </reaction>
    <physiologicalReaction direction="left-to-right" evidence="14">
        <dbReference type="Rhea" id="RHEA:24181"/>
    </physiologicalReaction>
</comment>
<dbReference type="STRING" id="133385.A0A2T9Y9P6"/>
<dbReference type="InterPro" id="IPR050603">
    <property type="entry name" value="MYST_HAT"/>
</dbReference>
<comment type="catalytic activity">
    <reaction evidence="16">
        <text>L-lysyl-[protein] + acetyl-CoA = N(6)-acetyl-L-lysyl-[protein] + CoA + H(+)</text>
        <dbReference type="Rhea" id="RHEA:45948"/>
        <dbReference type="Rhea" id="RHEA-COMP:9752"/>
        <dbReference type="Rhea" id="RHEA-COMP:10731"/>
        <dbReference type="ChEBI" id="CHEBI:15378"/>
        <dbReference type="ChEBI" id="CHEBI:29969"/>
        <dbReference type="ChEBI" id="CHEBI:57287"/>
        <dbReference type="ChEBI" id="CHEBI:57288"/>
        <dbReference type="ChEBI" id="CHEBI:61930"/>
    </reaction>
    <physiologicalReaction direction="left-to-right" evidence="16">
        <dbReference type="Rhea" id="RHEA:45949"/>
    </physiologicalReaction>
</comment>
<dbReference type="InterPro" id="IPR025995">
    <property type="entry name" value="Tudor-knot"/>
</dbReference>
<evidence type="ECO:0000256" key="12">
    <source>
        <dbReference type="ARBA" id="ARBA00023242"/>
    </source>
</evidence>
<comment type="catalytic activity">
    <reaction evidence="17">
        <text>L-lysyl-[histone] + acetyl-CoA = N(6)-acetyl-L-lysyl-[histone] + CoA + H(+)</text>
        <dbReference type="Rhea" id="RHEA:21992"/>
        <dbReference type="Rhea" id="RHEA-COMP:9845"/>
        <dbReference type="Rhea" id="RHEA-COMP:11338"/>
        <dbReference type="ChEBI" id="CHEBI:15378"/>
        <dbReference type="ChEBI" id="CHEBI:29969"/>
        <dbReference type="ChEBI" id="CHEBI:57287"/>
        <dbReference type="ChEBI" id="CHEBI:57288"/>
        <dbReference type="ChEBI" id="CHEBI:61930"/>
        <dbReference type="EC" id="2.3.1.48"/>
    </reaction>
    <physiologicalReaction direction="left-to-right" evidence="17">
        <dbReference type="Rhea" id="RHEA:21993"/>
    </physiologicalReaction>
</comment>
<dbReference type="SUPFAM" id="SSF55729">
    <property type="entry name" value="Acyl-CoA N-acyltransferases (Nat)"/>
    <property type="match status" value="1"/>
</dbReference>
<keyword evidence="8" id="KW-0805">Transcription regulation</keyword>
<dbReference type="EMBL" id="MBFR01000342">
    <property type="protein sequence ID" value="PVU89061.1"/>
    <property type="molecule type" value="Genomic_DNA"/>
</dbReference>
<dbReference type="GO" id="GO:0006357">
    <property type="term" value="P:regulation of transcription by RNA polymerase II"/>
    <property type="evidence" value="ECO:0007669"/>
    <property type="project" value="TreeGrafter"/>
</dbReference>
<dbReference type="Proteomes" id="UP000245383">
    <property type="component" value="Unassembled WGS sequence"/>
</dbReference>
<dbReference type="Pfam" id="PF11717">
    <property type="entry name" value="Tudor-knot"/>
    <property type="match status" value="1"/>
</dbReference>
<evidence type="ECO:0000256" key="11">
    <source>
        <dbReference type="ARBA" id="ARBA00023204"/>
    </source>
</evidence>
<evidence type="ECO:0000256" key="3">
    <source>
        <dbReference type="ARBA" id="ARBA00013184"/>
    </source>
</evidence>
<dbReference type="InterPro" id="IPR036388">
    <property type="entry name" value="WH-like_DNA-bd_sf"/>
</dbReference>
<keyword evidence="9" id="KW-0010">Activator</keyword>
<evidence type="ECO:0000256" key="7">
    <source>
        <dbReference type="ARBA" id="ARBA00022990"/>
    </source>
</evidence>
<dbReference type="GO" id="GO:0000785">
    <property type="term" value="C:chromatin"/>
    <property type="evidence" value="ECO:0007669"/>
    <property type="project" value="TreeGrafter"/>
</dbReference>
<dbReference type="Pfam" id="PF01853">
    <property type="entry name" value="MOZ_SAS"/>
    <property type="match status" value="1"/>
</dbReference>
<feature type="region of interest" description="Disordered" evidence="19">
    <location>
        <begin position="105"/>
        <end position="130"/>
    </location>
</feature>
<feature type="compositionally biased region" description="Basic and acidic residues" evidence="19">
    <location>
        <begin position="112"/>
        <end position="125"/>
    </location>
</feature>
<dbReference type="Gene3D" id="1.10.10.10">
    <property type="entry name" value="Winged helix-like DNA-binding domain superfamily/Winged helix DNA-binding domain"/>
    <property type="match status" value="1"/>
</dbReference>
<dbReference type="OrthoDB" id="787137at2759"/>
<name>A0A2T9Y9P6_9FUNG</name>
<evidence type="ECO:0000256" key="16">
    <source>
        <dbReference type="ARBA" id="ARBA00047787"/>
    </source>
</evidence>
<dbReference type="SMART" id="SM00298">
    <property type="entry name" value="CHROMO"/>
    <property type="match status" value="1"/>
</dbReference>
<evidence type="ECO:0000256" key="1">
    <source>
        <dbReference type="ARBA" id="ARBA00004123"/>
    </source>
</evidence>
<proteinExistence type="inferred from homology"/>
<sequence length="452" mass="52357">MGSLSVTKNTVNKDNATIHLQVESVSSLVVGCKPYFIKDNQHRQAEILSIKKDTQKSNLDSNATEESNKFLFYVHYVGFNKRLDEWVSEDKIVFSKQVEFPKNKKLKLSSKKTTDSSDPTKKNDEDLPDSEFYIDNLGDTSIYTSAPAHGSNISNPNTTEFEEQTTSEITRMKNLNIIKMGEYQVEPWYFSPYPEPLTKHPILYICEFCLCYYISEKQMDRHRAKCTLFHPPGNEIYRHDDISFFEIDGRKQKIYCRNLCLLSKCFLDHKTLYYDVDPFLFYIMTRNDEIGCHIIGYFSKEKESSENYNLACILTLPQHQRGGYGRLLIQFSYELTKIEGKTGSPEKPLSDLGLLSYRTYWAEKLVELLVSFEGSLSIEEISKMTGFTPQDILHALYTIDAIKYYNGQHAIIFNEAAILAFNKSQKKKRRIINPNAIKWNPPQFSSLDLRFV</sequence>
<organism evidence="21 22">
    <name type="scientific">Smittium simulii</name>
    <dbReference type="NCBI Taxonomy" id="133385"/>
    <lineage>
        <taxon>Eukaryota</taxon>
        <taxon>Fungi</taxon>
        <taxon>Fungi incertae sedis</taxon>
        <taxon>Zoopagomycota</taxon>
        <taxon>Kickxellomycotina</taxon>
        <taxon>Harpellomycetes</taxon>
        <taxon>Harpellales</taxon>
        <taxon>Legeriomycetaceae</taxon>
        <taxon>Smittium</taxon>
    </lineage>
</organism>
<evidence type="ECO:0000256" key="2">
    <source>
        <dbReference type="ARBA" id="ARBA00010107"/>
    </source>
</evidence>
<dbReference type="InterPro" id="IPR002717">
    <property type="entry name" value="HAT_MYST-type"/>
</dbReference>
<feature type="active site" description="Proton donor/acceptor" evidence="18">
    <location>
        <position position="346"/>
    </location>
</feature>
<evidence type="ECO:0000256" key="18">
    <source>
        <dbReference type="PIRSR" id="PIRSR602717-51"/>
    </source>
</evidence>
<evidence type="ECO:0000313" key="22">
    <source>
        <dbReference type="Proteomes" id="UP000245383"/>
    </source>
</evidence>
<evidence type="ECO:0000256" key="17">
    <source>
        <dbReference type="ARBA" id="ARBA00048940"/>
    </source>
</evidence>